<dbReference type="SMART" id="SM00849">
    <property type="entry name" value="Lactamase_B"/>
    <property type="match status" value="1"/>
</dbReference>
<dbReference type="PANTHER" id="PTHR44591">
    <property type="entry name" value="STRESS RESPONSE REGULATOR PROTEIN 1"/>
    <property type="match status" value="1"/>
</dbReference>
<dbReference type="InterPro" id="IPR001789">
    <property type="entry name" value="Sig_transdc_resp-reg_receiver"/>
</dbReference>
<dbReference type="eggNOG" id="COG0745">
    <property type="taxonomic scope" value="Bacteria"/>
</dbReference>
<dbReference type="eggNOG" id="COG1235">
    <property type="taxonomic scope" value="Bacteria"/>
</dbReference>
<dbReference type="PROSITE" id="PS50110">
    <property type="entry name" value="RESPONSE_REGULATORY"/>
    <property type="match status" value="1"/>
</dbReference>
<dbReference type="Gene3D" id="3.40.50.2300">
    <property type="match status" value="1"/>
</dbReference>
<accession>F8L6T5</accession>
<dbReference type="EMBL" id="FR872582">
    <property type="protein sequence ID" value="CCB88433.1"/>
    <property type="molecule type" value="Genomic_DNA"/>
</dbReference>
<dbReference type="Pfam" id="PF12706">
    <property type="entry name" value="Lactamase_B_2"/>
    <property type="match status" value="1"/>
</dbReference>
<dbReference type="CDD" id="cd07715">
    <property type="entry name" value="TaR3-like_MBL-fold"/>
    <property type="match status" value="1"/>
</dbReference>
<gene>
    <name evidence="5" type="ordered locus">SNE_A05560</name>
</gene>
<evidence type="ECO:0000259" key="4">
    <source>
        <dbReference type="PROSITE" id="PS50110"/>
    </source>
</evidence>
<dbReference type="Pfam" id="PF00072">
    <property type="entry name" value="Response_reg"/>
    <property type="match status" value="1"/>
</dbReference>
<evidence type="ECO:0000256" key="2">
    <source>
        <dbReference type="ARBA" id="ARBA00023012"/>
    </source>
</evidence>
<dbReference type="AlphaFoldDB" id="F8L6T5"/>
<dbReference type="HOGENOM" id="CLU_618049_0_0_0"/>
<dbReference type="Gene3D" id="3.60.15.10">
    <property type="entry name" value="Ribonuclease Z/Hydroxyacylglutathione hydrolase-like"/>
    <property type="match status" value="1"/>
</dbReference>
<dbReference type="OrthoDB" id="9800897at2"/>
<evidence type="ECO:0000313" key="5">
    <source>
        <dbReference type="EMBL" id="CCB88433.1"/>
    </source>
</evidence>
<dbReference type="CDD" id="cd00156">
    <property type="entry name" value="REC"/>
    <property type="match status" value="1"/>
</dbReference>
<proteinExistence type="predicted"/>
<evidence type="ECO:0000256" key="1">
    <source>
        <dbReference type="ARBA" id="ARBA00022553"/>
    </source>
</evidence>
<sequence length="443" mass="50249">MKEKKRILIADPSTALLDAVVTASAAKAYEIVVVRTGPACIKKLKDFEPDLVIIDLMIPHIHGIEILKTIKTNSRLISTGVIITSYHVMIQNYHAAIEGGADYFLVKPFEISQLFQLIERYFKGGLKPEPFTMKSGSIIEQNHCYHPIPSTLTSYLRFWGTRGSNPVSGPQYVRYGGNTSCLEIRHNQELIIIDAGSGIRELGDMIDVQDHHTIHLFISHTHWDHITGFPFFSPLYKKSCNVVVWAPVGFEKSTKELFTNMLAYAYFPVRLDEMKAQVTFKELRDDKPVSIGDVVIDSHFTNHPGPTVGFKIRVPGKTVGYITDNEVLLGYHGHPNCIHQKHPLLEPHLDLIEFLKDCDMIVHEAQYFPQEYYRKTGWGHSSISNATVLLKYTGCKEWIITHHDPNHKDSDLQTKAQLHSDIIKECNLNIHVEIAYDGLMLPL</sequence>
<name>F8L6T5_SIMNZ</name>
<keyword evidence="6" id="KW-1185">Reference proteome</keyword>
<dbReference type="InterPro" id="IPR050595">
    <property type="entry name" value="Bact_response_regulator"/>
</dbReference>
<dbReference type="SMART" id="SM00448">
    <property type="entry name" value="REC"/>
    <property type="match status" value="1"/>
</dbReference>
<dbReference type="SUPFAM" id="SSF56281">
    <property type="entry name" value="Metallo-hydrolase/oxidoreductase"/>
    <property type="match status" value="1"/>
</dbReference>
<dbReference type="InterPro" id="IPR011006">
    <property type="entry name" value="CheY-like_superfamily"/>
</dbReference>
<keyword evidence="2" id="KW-0902">Two-component regulatory system</keyword>
<dbReference type="KEGG" id="sng:SNE_A05560"/>
<feature type="modified residue" description="4-aspartylphosphate" evidence="3">
    <location>
        <position position="55"/>
    </location>
</feature>
<dbReference type="GO" id="GO:0000160">
    <property type="term" value="P:phosphorelay signal transduction system"/>
    <property type="evidence" value="ECO:0007669"/>
    <property type="project" value="UniProtKB-KW"/>
</dbReference>
<dbReference type="Proteomes" id="UP000000496">
    <property type="component" value="Chromosome gsn.131"/>
</dbReference>
<dbReference type="STRING" id="331113.SNE_A05560"/>
<dbReference type="PANTHER" id="PTHR44591:SF14">
    <property type="entry name" value="PROTEIN PILG"/>
    <property type="match status" value="1"/>
</dbReference>
<evidence type="ECO:0000313" key="6">
    <source>
        <dbReference type="Proteomes" id="UP000000496"/>
    </source>
</evidence>
<dbReference type="SUPFAM" id="SSF52172">
    <property type="entry name" value="CheY-like"/>
    <property type="match status" value="1"/>
</dbReference>
<protein>
    <submittedName>
        <fullName evidence="5">Response regulator receiver protein</fullName>
    </submittedName>
</protein>
<reference key="1">
    <citation type="journal article" date="2011" name="Mol. Biol. Evol.">
        <title>Unity in variety -- the pan-genome of the Chlamydiae.</title>
        <authorList>
            <person name="Collingro A."/>
            <person name="Tischler P."/>
            <person name="Weinmaier T."/>
            <person name="Penz T."/>
            <person name="Heinz E."/>
            <person name="Brunham R.C."/>
            <person name="Read T.D."/>
            <person name="Bavoil P.M."/>
            <person name="Sachse K."/>
            <person name="Kahane S."/>
            <person name="Friedman M.G."/>
            <person name="Rattei T."/>
            <person name="Myers G.S.A."/>
            <person name="Horn M."/>
        </authorList>
    </citation>
    <scope>NUCLEOTIDE SEQUENCE</scope>
    <source>
        <strain>Z</strain>
    </source>
</reference>
<dbReference type="InterPro" id="IPR036866">
    <property type="entry name" value="RibonucZ/Hydroxyglut_hydro"/>
</dbReference>
<organism evidence="5 6">
    <name type="scientific">Simkania negevensis (strain ATCC VR-1471 / DSM 27360 / Z)</name>
    <dbReference type="NCBI Taxonomy" id="331113"/>
    <lineage>
        <taxon>Bacteria</taxon>
        <taxon>Pseudomonadati</taxon>
        <taxon>Chlamydiota</taxon>
        <taxon>Chlamydiia</taxon>
        <taxon>Parachlamydiales</taxon>
        <taxon>Simkaniaceae</taxon>
        <taxon>Simkania</taxon>
    </lineage>
</organism>
<keyword evidence="1 3" id="KW-0597">Phosphoprotein</keyword>
<dbReference type="InterPro" id="IPR001279">
    <property type="entry name" value="Metallo-B-lactamas"/>
</dbReference>
<feature type="domain" description="Response regulatory" evidence="4">
    <location>
        <begin position="6"/>
        <end position="122"/>
    </location>
</feature>
<dbReference type="RefSeq" id="WP_013942900.1">
    <property type="nucleotide sequence ID" value="NC_015713.1"/>
</dbReference>
<evidence type="ECO:0000256" key="3">
    <source>
        <dbReference type="PROSITE-ProRule" id="PRU00169"/>
    </source>
</evidence>
<reference evidence="5 6" key="2">
    <citation type="journal article" date="2011" name="Mol. Biol. Evol.">
        <title>Unity in variety--the pan-genome of the Chlamydiae.</title>
        <authorList>
            <person name="Collingro A."/>
            <person name="Tischler P."/>
            <person name="Weinmaier T."/>
            <person name="Penz T."/>
            <person name="Heinz E."/>
            <person name="Brunham R.C."/>
            <person name="Read T.D."/>
            <person name="Bavoil P.M."/>
            <person name="Sachse K."/>
            <person name="Kahane S."/>
            <person name="Friedman M.G."/>
            <person name="Rattei T."/>
            <person name="Myers G.S."/>
            <person name="Horn M."/>
        </authorList>
    </citation>
    <scope>NUCLEOTIDE SEQUENCE [LARGE SCALE GENOMIC DNA]</scope>
    <source>
        <strain evidence="6">ATCC VR-1471 / Z</strain>
    </source>
</reference>